<gene>
    <name evidence="1" type="ORF">LCGC14_2910040</name>
</gene>
<dbReference type="EMBL" id="LAZR01057555">
    <property type="protein sequence ID" value="KKK71824.1"/>
    <property type="molecule type" value="Genomic_DNA"/>
</dbReference>
<accession>A0A0F8ZZK2</accession>
<name>A0A0F8ZZK2_9ZZZZ</name>
<proteinExistence type="predicted"/>
<feature type="non-terminal residue" evidence="1">
    <location>
        <position position="1"/>
    </location>
</feature>
<organism evidence="1">
    <name type="scientific">marine sediment metagenome</name>
    <dbReference type="NCBI Taxonomy" id="412755"/>
    <lineage>
        <taxon>unclassified sequences</taxon>
        <taxon>metagenomes</taxon>
        <taxon>ecological metagenomes</taxon>
    </lineage>
</organism>
<comment type="caution">
    <text evidence="1">The sequence shown here is derived from an EMBL/GenBank/DDBJ whole genome shotgun (WGS) entry which is preliminary data.</text>
</comment>
<dbReference type="AlphaFoldDB" id="A0A0F8ZZK2"/>
<sequence>GDFHQSTTTSGGSTDGRTLVDTALIDETPQDFTKRRTFVSLELGPTGSGAFEERRVSRMIEQTGELHFPHDFSAQVPTSRIYEVHTHFRASDKDAAVDQALDLLGGTILYIEADSDITLVADQFDYDLSALGYFKNELHQVHRISDQDTEVTTEFFDWEVRGTFLHLYTLPTIPSTGIKVRVFGIKKATKAGFNVNTGDVLILAARAAMILYEEAIAEFPEEAQLWAGLHAAMSRKFDERVVRHFKATIHKSEFSEAYKLGDPSDVHWNVP</sequence>
<evidence type="ECO:0000313" key="1">
    <source>
        <dbReference type="EMBL" id="KKK71824.1"/>
    </source>
</evidence>
<reference evidence="1" key="1">
    <citation type="journal article" date="2015" name="Nature">
        <title>Complex archaea that bridge the gap between prokaryotes and eukaryotes.</title>
        <authorList>
            <person name="Spang A."/>
            <person name="Saw J.H."/>
            <person name="Jorgensen S.L."/>
            <person name="Zaremba-Niedzwiedzka K."/>
            <person name="Martijn J."/>
            <person name="Lind A.E."/>
            <person name="van Eijk R."/>
            <person name="Schleper C."/>
            <person name="Guy L."/>
            <person name="Ettema T.J."/>
        </authorList>
    </citation>
    <scope>NUCLEOTIDE SEQUENCE</scope>
</reference>
<protein>
    <submittedName>
        <fullName evidence="1">Uncharacterized protein</fullName>
    </submittedName>
</protein>